<comment type="subcellular location">
    <subcellularLocation>
        <location evidence="1">Membrane</location>
        <topology evidence="1">Multi-pass membrane protein</topology>
    </subcellularLocation>
</comment>
<feature type="transmembrane region" description="Helical" evidence="8">
    <location>
        <begin position="39"/>
        <end position="58"/>
    </location>
</feature>
<comment type="similarity">
    <text evidence="3">Belongs to the wax synthase family.</text>
</comment>
<evidence type="ECO:0000256" key="8">
    <source>
        <dbReference type="SAM" id="Phobius"/>
    </source>
</evidence>
<organism evidence="10">
    <name type="scientific">Alexandrium monilatum</name>
    <dbReference type="NCBI Taxonomy" id="311494"/>
    <lineage>
        <taxon>Eukaryota</taxon>
        <taxon>Sar</taxon>
        <taxon>Alveolata</taxon>
        <taxon>Dinophyceae</taxon>
        <taxon>Gonyaulacales</taxon>
        <taxon>Pyrocystaceae</taxon>
        <taxon>Alexandrium</taxon>
    </lineage>
</organism>
<protein>
    <recommendedName>
        <fullName evidence="9">Wax synthase domain-containing protein</fullName>
    </recommendedName>
</protein>
<dbReference type="InterPro" id="IPR032805">
    <property type="entry name" value="Wax_synthase_dom"/>
</dbReference>
<accession>A0A7S4UL61</accession>
<dbReference type="GO" id="GO:0006629">
    <property type="term" value="P:lipid metabolic process"/>
    <property type="evidence" value="ECO:0007669"/>
    <property type="project" value="InterPro"/>
</dbReference>
<evidence type="ECO:0000256" key="7">
    <source>
        <dbReference type="ARBA" id="ARBA00023136"/>
    </source>
</evidence>
<dbReference type="EMBL" id="HBNR01022775">
    <property type="protein sequence ID" value="CAE4575583.1"/>
    <property type="molecule type" value="Transcribed_RNA"/>
</dbReference>
<keyword evidence="7 8" id="KW-0472">Membrane</keyword>
<dbReference type="GO" id="GO:0016020">
    <property type="term" value="C:membrane"/>
    <property type="evidence" value="ECO:0007669"/>
    <property type="project" value="UniProtKB-SubCell"/>
</dbReference>
<keyword evidence="4" id="KW-0808">Transferase</keyword>
<dbReference type="InterPro" id="IPR044851">
    <property type="entry name" value="Wax_synthase"/>
</dbReference>
<name>A0A7S4UL61_9DINO</name>
<dbReference type="GO" id="GO:0008374">
    <property type="term" value="F:O-acyltransferase activity"/>
    <property type="evidence" value="ECO:0007669"/>
    <property type="project" value="InterPro"/>
</dbReference>
<evidence type="ECO:0000256" key="2">
    <source>
        <dbReference type="ARBA" id="ARBA00005179"/>
    </source>
</evidence>
<dbReference type="AlphaFoldDB" id="A0A7S4UL61"/>
<evidence type="ECO:0000313" key="10">
    <source>
        <dbReference type="EMBL" id="CAE4575583.1"/>
    </source>
</evidence>
<evidence type="ECO:0000256" key="5">
    <source>
        <dbReference type="ARBA" id="ARBA00022692"/>
    </source>
</evidence>
<dbReference type="Pfam" id="PF13813">
    <property type="entry name" value="MBOAT_2"/>
    <property type="match status" value="1"/>
</dbReference>
<dbReference type="PANTHER" id="PTHR31595:SF57">
    <property type="entry name" value="OS04G0481900 PROTEIN"/>
    <property type="match status" value="1"/>
</dbReference>
<keyword evidence="5 8" id="KW-0812">Transmembrane</keyword>
<evidence type="ECO:0000256" key="6">
    <source>
        <dbReference type="ARBA" id="ARBA00022989"/>
    </source>
</evidence>
<proteinExistence type="inferred from homology"/>
<feature type="domain" description="Wax synthase" evidence="9">
    <location>
        <begin position="2"/>
        <end position="60"/>
    </location>
</feature>
<evidence type="ECO:0000259" key="9">
    <source>
        <dbReference type="Pfam" id="PF13813"/>
    </source>
</evidence>
<sequence length="145" mass="15798">MADFWGKRWNLAFADMNRYVFVAAVRTALTEDLKVSKAVAGQAGVFTAFVASALLHGFGITVPVLAGFGGPSLYFLIQGLCVVMEKQPAVTAWHMGHPIMARLLMWIAIAAPFPICFVVPFRTEIALPLTLFVAGLPERVLSVFQ</sequence>
<evidence type="ECO:0000256" key="4">
    <source>
        <dbReference type="ARBA" id="ARBA00022679"/>
    </source>
</evidence>
<gene>
    <name evidence="10" type="ORF">AMON00008_LOCUS15203</name>
</gene>
<keyword evidence="6 8" id="KW-1133">Transmembrane helix</keyword>
<reference evidence="10" key="1">
    <citation type="submission" date="2021-01" db="EMBL/GenBank/DDBJ databases">
        <authorList>
            <person name="Corre E."/>
            <person name="Pelletier E."/>
            <person name="Niang G."/>
            <person name="Scheremetjew M."/>
            <person name="Finn R."/>
            <person name="Kale V."/>
            <person name="Holt S."/>
            <person name="Cochrane G."/>
            <person name="Meng A."/>
            <person name="Brown T."/>
            <person name="Cohen L."/>
        </authorList>
    </citation>
    <scope>NUCLEOTIDE SEQUENCE</scope>
    <source>
        <strain evidence="10">CCMP3105</strain>
    </source>
</reference>
<feature type="transmembrane region" description="Helical" evidence="8">
    <location>
        <begin position="103"/>
        <end position="121"/>
    </location>
</feature>
<evidence type="ECO:0000256" key="3">
    <source>
        <dbReference type="ARBA" id="ARBA00007282"/>
    </source>
</evidence>
<comment type="pathway">
    <text evidence="2">Secondary metabolite biosynthesis.</text>
</comment>
<evidence type="ECO:0000256" key="1">
    <source>
        <dbReference type="ARBA" id="ARBA00004141"/>
    </source>
</evidence>
<dbReference type="PANTHER" id="PTHR31595">
    <property type="entry name" value="LONG-CHAIN-ALCOHOL O-FATTY-ACYLTRANSFERASE 3-RELATED"/>
    <property type="match status" value="1"/>
</dbReference>